<accession>A0A2D4ETJ3</accession>
<sequence length="135" mass="15221">MITRAPLRTCSDFSSVFSKQSQKPKTPPLPNTHTLTHSKRLRTCCFRNGRKLSRGHSEEGALLHGRKNRSVRSSVNLEGQMRTEPRYSGCGLEDVSLSLSRLPLWIGVMGNPLGFLFIKGRDVAHMPKEPRRQAH</sequence>
<dbReference type="EMBL" id="IACJ01027077">
    <property type="protein sequence ID" value="LAA38568.1"/>
    <property type="molecule type" value="Transcribed_RNA"/>
</dbReference>
<dbReference type="AlphaFoldDB" id="A0A2D4ETJ3"/>
<name>A0A2D4ETJ3_MICCO</name>
<evidence type="ECO:0000313" key="2">
    <source>
        <dbReference type="EMBL" id="LAA38568.1"/>
    </source>
</evidence>
<reference evidence="2" key="2">
    <citation type="submission" date="2017-11" db="EMBL/GenBank/DDBJ databases">
        <title>Coralsnake Venomics: Analyses of Venom Gland Transcriptomes and Proteomes of Six Brazilian Taxa.</title>
        <authorList>
            <person name="Aird S.D."/>
            <person name="Jorge da Silva N."/>
            <person name="Qiu L."/>
            <person name="Villar-Briones A."/>
            <person name="Aparecida-Saddi V."/>
            <person name="Campos-Telles M.P."/>
            <person name="Grau M."/>
            <person name="Mikheyev A.S."/>
        </authorList>
    </citation>
    <scope>NUCLEOTIDE SEQUENCE</scope>
    <source>
        <tissue evidence="2">Venom_gland</tissue>
    </source>
</reference>
<reference evidence="2" key="1">
    <citation type="submission" date="2017-07" db="EMBL/GenBank/DDBJ databases">
        <authorList>
            <person name="Mikheyev A."/>
            <person name="Grau M."/>
        </authorList>
    </citation>
    <scope>NUCLEOTIDE SEQUENCE</scope>
    <source>
        <tissue evidence="2">Venom_gland</tissue>
    </source>
</reference>
<protein>
    <submittedName>
        <fullName evidence="2">Uncharacterized protein</fullName>
    </submittedName>
</protein>
<feature type="region of interest" description="Disordered" evidence="1">
    <location>
        <begin position="15"/>
        <end position="35"/>
    </location>
</feature>
<evidence type="ECO:0000256" key="1">
    <source>
        <dbReference type="SAM" id="MobiDB-lite"/>
    </source>
</evidence>
<organism evidence="2">
    <name type="scientific">Micrurus corallinus</name>
    <name type="common">Brazilian coral snake</name>
    <dbReference type="NCBI Taxonomy" id="54390"/>
    <lineage>
        <taxon>Eukaryota</taxon>
        <taxon>Metazoa</taxon>
        <taxon>Chordata</taxon>
        <taxon>Craniata</taxon>
        <taxon>Vertebrata</taxon>
        <taxon>Euteleostomi</taxon>
        <taxon>Lepidosauria</taxon>
        <taxon>Squamata</taxon>
        <taxon>Bifurcata</taxon>
        <taxon>Unidentata</taxon>
        <taxon>Episquamata</taxon>
        <taxon>Toxicofera</taxon>
        <taxon>Serpentes</taxon>
        <taxon>Colubroidea</taxon>
        <taxon>Elapidae</taxon>
        <taxon>Elapinae</taxon>
        <taxon>Micrurus</taxon>
    </lineage>
</organism>
<proteinExistence type="predicted"/>